<evidence type="ECO:0000256" key="4">
    <source>
        <dbReference type="ARBA" id="ARBA00022553"/>
    </source>
</evidence>
<dbReference type="AlphaFoldDB" id="A0A6V7V639"/>
<evidence type="ECO:0000259" key="19">
    <source>
        <dbReference type="PROSITE" id="PS50106"/>
    </source>
</evidence>
<dbReference type="SMART" id="SM00228">
    <property type="entry name" value="PDZ"/>
    <property type="match status" value="1"/>
</dbReference>
<feature type="compositionally biased region" description="Acidic residues" evidence="17">
    <location>
        <begin position="66"/>
        <end position="80"/>
    </location>
</feature>
<evidence type="ECO:0000256" key="15">
    <source>
        <dbReference type="ARBA" id="ARBA00082439"/>
    </source>
</evidence>
<dbReference type="EMBL" id="CAJEWN010000168">
    <property type="protein sequence ID" value="CAD2170387.1"/>
    <property type="molecule type" value="Genomic_DNA"/>
</dbReference>
<dbReference type="GO" id="GO:0005737">
    <property type="term" value="C:cytoplasm"/>
    <property type="evidence" value="ECO:0007669"/>
    <property type="project" value="TreeGrafter"/>
</dbReference>
<evidence type="ECO:0000259" key="18">
    <source>
        <dbReference type="PROSITE" id="PS50105"/>
    </source>
</evidence>
<evidence type="ECO:0000256" key="7">
    <source>
        <dbReference type="ARBA" id="ARBA00023018"/>
    </source>
</evidence>
<dbReference type="GO" id="GO:0019722">
    <property type="term" value="P:calcium-mediated signaling"/>
    <property type="evidence" value="ECO:0007669"/>
    <property type="project" value="TreeGrafter"/>
</dbReference>
<evidence type="ECO:0000256" key="11">
    <source>
        <dbReference type="ARBA" id="ARBA00034103"/>
    </source>
</evidence>
<dbReference type="CDD" id="cd06790">
    <property type="entry name" value="PDZ_neurabin-like"/>
    <property type="match status" value="1"/>
</dbReference>
<proteinExistence type="predicted"/>
<evidence type="ECO:0000256" key="2">
    <source>
        <dbReference type="ARBA" id="ARBA00022473"/>
    </source>
</evidence>
<dbReference type="GO" id="GO:0051015">
    <property type="term" value="F:actin filament binding"/>
    <property type="evidence" value="ECO:0007669"/>
    <property type="project" value="TreeGrafter"/>
</dbReference>
<dbReference type="SUPFAM" id="SSF47769">
    <property type="entry name" value="SAM/Pointed domain"/>
    <property type="match status" value="1"/>
</dbReference>
<dbReference type="Pfam" id="PF17817">
    <property type="entry name" value="PDZ_5"/>
    <property type="match status" value="1"/>
</dbReference>
<dbReference type="PROSITE" id="PS50106">
    <property type="entry name" value="PDZ"/>
    <property type="match status" value="1"/>
</dbReference>
<keyword evidence="10" id="KW-0206">Cytoskeleton</keyword>
<dbReference type="GO" id="GO:0007015">
    <property type="term" value="P:actin filament organization"/>
    <property type="evidence" value="ECO:0007669"/>
    <property type="project" value="TreeGrafter"/>
</dbReference>
<dbReference type="Pfam" id="PF00595">
    <property type="entry name" value="PDZ"/>
    <property type="match status" value="1"/>
</dbReference>
<dbReference type="Gene3D" id="2.30.42.10">
    <property type="match status" value="1"/>
</dbReference>
<evidence type="ECO:0000256" key="9">
    <source>
        <dbReference type="ARBA" id="ARBA00023203"/>
    </source>
</evidence>
<dbReference type="FunFam" id="1.10.150.50:FF:000008">
    <property type="entry name" value="Neurabin-1 isoform 1-like protein"/>
    <property type="match status" value="1"/>
</dbReference>
<dbReference type="GO" id="GO:0014069">
    <property type="term" value="C:postsynaptic density"/>
    <property type="evidence" value="ECO:0007669"/>
    <property type="project" value="TreeGrafter"/>
</dbReference>
<dbReference type="GO" id="GO:0030425">
    <property type="term" value="C:dendrite"/>
    <property type="evidence" value="ECO:0007669"/>
    <property type="project" value="TreeGrafter"/>
</dbReference>
<evidence type="ECO:0000256" key="14">
    <source>
        <dbReference type="ARBA" id="ARBA00077125"/>
    </source>
</evidence>
<dbReference type="Gene3D" id="1.10.150.50">
    <property type="entry name" value="Transcription Factor, Ets-1"/>
    <property type="match status" value="1"/>
</dbReference>
<feature type="compositionally biased region" description="Low complexity" evidence="17">
    <location>
        <begin position="318"/>
        <end position="332"/>
    </location>
</feature>
<feature type="region of interest" description="Disordered" evidence="17">
    <location>
        <begin position="209"/>
        <end position="254"/>
    </location>
</feature>
<dbReference type="OrthoDB" id="62701at2759"/>
<feature type="region of interest" description="Disordered" evidence="17">
    <location>
        <begin position="284"/>
        <end position="340"/>
    </location>
</feature>
<keyword evidence="3" id="KW-0963">Cytoplasm</keyword>
<evidence type="ECO:0000256" key="6">
    <source>
        <dbReference type="ARBA" id="ARBA00022902"/>
    </source>
</evidence>
<feature type="region of interest" description="Disordered" evidence="17">
    <location>
        <begin position="43"/>
        <end position="97"/>
    </location>
</feature>
<gene>
    <name evidence="20" type="ORF">MENT_LOCUS21794</name>
</gene>
<accession>A0A6V7V639</accession>
<feature type="coiled-coil region" evidence="16">
    <location>
        <begin position="975"/>
        <end position="1006"/>
    </location>
</feature>
<evidence type="ECO:0000256" key="16">
    <source>
        <dbReference type="SAM" id="Coils"/>
    </source>
</evidence>
<feature type="compositionally biased region" description="Basic and acidic residues" evidence="17">
    <location>
        <begin position="708"/>
        <end position="719"/>
    </location>
</feature>
<dbReference type="SUPFAM" id="SSF50156">
    <property type="entry name" value="PDZ domain-like"/>
    <property type="match status" value="1"/>
</dbReference>
<comment type="caution">
    <text evidence="20">The sequence shown here is derived from an EMBL/GenBank/DDBJ whole genome shotgun (WGS) entry which is preliminary data.</text>
</comment>
<dbReference type="InterPro" id="IPR036034">
    <property type="entry name" value="PDZ_sf"/>
</dbReference>
<feature type="region of interest" description="Disordered" evidence="17">
    <location>
        <begin position="708"/>
        <end position="782"/>
    </location>
</feature>
<evidence type="ECO:0000256" key="10">
    <source>
        <dbReference type="ARBA" id="ARBA00023212"/>
    </source>
</evidence>
<feature type="domain" description="SAM" evidence="18">
    <location>
        <begin position="925"/>
        <end position="988"/>
    </location>
</feature>
<dbReference type="Pfam" id="PF07647">
    <property type="entry name" value="SAM_2"/>
    <property type="match status" value="1"/>
</dbReference>
<sequence length="1013" mass="115306">MISAQTSNGVGSTNTNYNYEHQEATIIATQQQRRKPDLIRLERSLTGVSGHSMPHSSDSSISQSCSDEEVEEEEEEEEEENFQKIENLNKNPPDARSRFSANKALFQRMEKQAESLFNKEKQQQNNRLLPCFYSPRLQRSSSASLGFNTTTTTPNKQQQHPPLIPPKPLIENTNNNQKYPIPGSPLTQLARNFSQFASDVERIASESRIVANEGGDNKTNATKNDENGQKREKEKIVEETKKKDNKNLNKTNQKDNQIGYDAYWRRPAYYRERLFGSIERNNSVNTECQEDSQKKISPRKDHSPTNSGGGGGSESGGDESVPSEPRPNSSSPSKKENNNNITEDIETQLNVETVRGLSPDEQLVNSGRKISFSTAPIRVYKTHGIEEYDRRNEEIDPVASCAEYELERRLERMELFDVELEKGPEGLGINIIGMGVGADAGLEKLGIFVKSITTGGAVHRDGRIRVCDQIVCVDGISLVGVSQLFAAQNLRSTGPRVQFTIGREHNLEGSEVAQLINQSLEQERLGEKHKHQIKNCGIELKIVVMKRMKKKKMKDSLKKLICLSKHFYQQKDKIVNNHSLSTSQSKQQQTFIPSSSKQQQSNNQQEINSRIKLLEIELEQSKRKAEEMNSLLENTRQHYSQLEGRYNQARDIVKSFQEREREMLKREETHIELMRTKEKEYSELILNLRSRIEELEKRIELAIAERKEDNNNEKEREKQQQFIPQQQENEPPPAPPAHRGNHHHTNQTQQQRRNELMLPQPRQQQREGELQQHQQQQHQRQFRPVGLRHAGLTSNSVPLSAAPIISGTTHPPHYLIHFGGRPLPSPGHPLSPAIEEMASAPYENRNQHSGPSLGSPVPRISEPASPALPQKWAKHNIGHGTTIQQSNSTGPRLGLFPLRRRYFAPAENEFWRENQEAQGMAVLNWGVDDICQLLIHLGLEKYIPEFTVNKVTGPKFLDLDGSKLKAMGLFNHSERAVIKKRIKAIKQRIERERKTLEKEAKARNAVKIVSVQN</sequence>
<dbReference type="Proteomes" id="UP000580250">
    <property type="component" value="Unassembled WGS sequence"/>
</dbReference>
<dbReference type="GO" id="GO:0031175">
    <property type="term" value="P:neuron projection development"/>
    <property type="evidence" value="ECO:0007669"/>
    <property type="project" value="TreeGrafter"/>
</dbReference>
<dbReference type="InterPro" id="IPR001660">
    <property type="entry name" value="SAM"/>
</dbReference>
<dbReference type="InterPro" id="IPR043446">
    <property type="entry name" value="Neurabin-like"/>
</dbReference>
<keyword evidence="5" id="KW-0221">Differentiation</keyword>
<reference evidence="20 21" key="1">
    <citation type="submission" date="2020-08" db="EMBL/GenBank/DDBJ databases">
        <authorList>
            <person name="Koutsovoulos G."/>
            <person name="Danchin GJ E."/>
        </authorList>
    </citation>
    <scope>NUCLEOTIDE SEQUENCE [LARGE SCALE GENOMIC DNA]</scope>
</reference>
<keyword evidence="4" id="KW-0597">Phosphoprotein</keyword>
<keyword evidence="8 16" id="KW-0175">Coiled coil</keyword>
<dbReference type="FunFam" id="2.30.42.10:FF:000010">
    <property type="entry name" value="Neurabin-1 isoform 1"/>
    <property type="match status" value="1"/>
</dbReference>
<dbReference type="InterPro" id="IPR040645">
    <property type="entry name" value="Neurabin-1/2_PDZ"/>
</dbReference>
<dbReference type="GO" id="GO:0015629">
    <property type="term" value="C:actin cytoskeleton"/>
    <property type="evidence" value="ECO:0007669"/>
    <property type="project" value="TreeGrafter"/>
</dbReference>
<protein>
    <recommendedName>
        <fullName evidence="12">Neurabin-1</fullName>
    </recommendedName>
    <alternativeName>
        <fullName evidence="14">Neurabin-I</fullName>
    </alternativeName>
    <alternativeName>
        <fullName evidence="13">Neural tissue-specific F-actin-binding protein I</fullName>
    </alternativeName>
    <alternativeName>
        <fullName evidence="15">Protein phosphatase 1 regulatory subunit 9A</fullName>
    </alternativeName>
</protein>
<feature type="region of interest" description="Disordered" evidence="17">
    <location>
        <begin position="580"/>
        <end position="606"/>
    </location>
</feature>
<keyword evidence="7" id="KW-0770">Synapse</keyword>
<evidence type="ECO:0000256" key="13">
    <source>
        <dbReference type="ARBA" id="ARBA00076637"/>
    </source>
</evidence>
<keyword evidence="6" id="KW-0524">Neurogenesis</keyword>
<evidence type="ECO:0000256" key="5">
    <source>
        <dbReference type="ARBA" id="ARBA00022782"/>
    </source>
</evidence>
<organism evidence="20 21">
    <name type="scientific">Meloidogyne enterolobii</name>
    <name type="common">Root-knot nematode worm</name>
    <name type="synonym">Meloidogyne mayaguensis</name>
    <dbReference type="NCBI Taxonomy" id="390850"/>
    <lineage>
        <taxon>Eukaryota</taxon>
        <taxon>Metazoa</taxon>
        <taxon>Ecdysozoa</taxon>
        <taxon>Nematoda</taxon>
        <taxon>Chromadorea</taxon>
        <taxon>Rhabditida</taxon>
        <taxon>Tylenchina</taxon>
        <taxon>Tylenchomorpha</taxon>
        <taxon>Tylenchoidea</taxon>
        <taxon>Meloidogynidae</taxon>
        <taxon>Meloidogyninae</taxon>
        <taxon>Meloidogyne</taxon>
    </lineage>
</organism>
<evidence type="ECO:0000256" key="12">
    <source>
        <dbReference type="ARBA" id="ARBA00067399"/>
    </source>
</evidence>
<dbReference type="CDD" id="cd09512">
    <property type="entry name" value="SAM_Neurabin-like"/>
    <property type="match status" value="1"/>
</dbReference>
<evidence type="ECO:0000256" key="17">
    <source>
        <dbReference type="SAM" id="MobiDB-lite"/>
    </source>
</evidence>
<dbReference type="PANTHER" id="PTHR16154:SF6">
    <property type="entry name" value="SPINOPHILIN, ISOFORM J"/>
    <property type="match status" value="1"/>
</dbReference>
<feature type="compositionally biased region" description="Low complexity" evidence="17">
    <location>
        <begin position="720"/>
        <end position="729"/>
    </location>
</feature>
<keyword evidence="9" id="KW-0009">Actin-binding</keyword>
<name>A0A6V7V639_MELEN</name>
<dbReference type="InterPro" id="IPR001478">
    <property type="entry name" value="PDZ"/>
</dbReference>
<evidence type="ECO:0000256" key="1">
    <source>
        <dbReference type="ARBA" id="ARBA00004245"/>
    </source>
</evidence>
<keyword evidence="2" id="KW-0217">Developmental protein</keyword>
<feature type="domain" description="PDZ" evidence="19">
    <location>
        <begin position="417"/>
        <end position="505"/>
    </location>
</feature>
<comment type="subcellular location">
    <subcellularLocation>
        <location evidence="1">Cytoplasm</location>
        <location evidence="1">Cytoskeleton</location>
    </subcellularLocation>
    <subcellularLocation>
        <location evidence="11">Synapse</location>
    </subcellularLocation>
</comment>
<dbReference type="PROSITE" id="PS50105">
    <property type="entry name" value="SAM_DOMAIN"/>
    <property type="match status" value="1"/>
</dbReference>
<feature type="compositionally biased region" description="Basic and acidic residues" evidence="17">
    <location>
        <begin position="223"/>
        <end position="247"/>
    </location>
</feature>
<feature type="compositionally biased region" description="Basic and acidic residues" evidence="17">
    <location>
        <begin position="291"/>
        <end position="303"/>
    </location>
</feature>
<dbReference type="SMART" id="SM00454">
    <property type="entry name" value="SAM"/>
    <property type="match status" value="1"/>
</dbReference>
<dbReference type="InterPro" id="IPR013761">
    <property type="entry name" value="SAM/pointed_sf"/>
</dbReference>
<evidence type="ECO:0000256" key="3">
    <source>
        <dbReference type="ARBA" id="ARBA00022490"/>
    </source>
</evidence>
<feature type="compositionally biased region" description="Low complexity" evidence="17">
    <location>
        <begin position="49"/>
        <end position="65"/>
    </location>
</feature>
<dbReference type="PANTHER" id="PTHR16154">
    <property type="entry name" value="NEURABIN"/>
    <property type="match status" value="1"/>
</dbReference>
<evidence type="ECO:0000313" key="20">
    <source>
        <dbReference type="EMBL" id="CAD2170387.1"/>
    </source>
</evidence>
<evidence type="ECO:0000313" key="21">
    <source>
        <dbReference type="Proteomes" id="UP000580250"/>
    </source>
</evidence>
<evidence type="ECO:0000256" key="8">
    <source>
        <dbReference type="ARBA" id="ARBA00023054"/>
    </source>
</evidence>